<feature type="region of interest" description="Disordered" evidence="1">
    <location>
        <begin position="178"/>
        <end position="197"/>
    </location>
</feature>
<dbReference type="PANTHER" id="PTHR35410">
    <property type="entry name" value="EXPRESSED PROTEIN"/>
    <property type="match status" value="1"/>
</dbReference>
<sequence>MMETEDGDRLEEGLLAINDEEEQVLYSASFEEEGSEDGLIGLKTCEWILYSLLLILAWGFGFLMLLYLPLHRYLLRRTIRSQRLYLTPNSIVYTVTKPASAVPFQCFGALKKEKHVLLHSVSDVIIQQGYLQSRYGVYSVRIQNATHTIIQIQGIANPTHFRNAVLTRLSNINNQTFQQDGASSRTSSHAPLSPLKVPSHNTLSHVGDFAVLQKLDQVANSLKRVQSLIEERQHKTSQCKD</sequence>
<keyword evidence="2" id="KW-0472">Membrane</keyword>
<dbReference type="EMBL" id="PKPP01000149">
    <property type="protein sequence ID" value="PWA97004.1"/>
    <property type="molecule type" value="Genomic_DNA"/>
</dbReference>
<reference evidence="4 5" key="1">
    <citation type="journal article" date="2018" name="Mol. Plant">
        <title>The genome of Artemisia annua provides insight into the evolution of Asteraceae family and artemisinin biosynthesis.</title>
        <authorList>
            <person name="Shen Q."/>
            <person name="Zhang L."/>
            <person name="Liao Z."/>
            <person name="Wang S."/>
            <person name="Yan T."/>
            <person name="Shi P."/>
            <person name="Liu M."/>
            <person name="Fu X."/>
            <person name="Pan Q."/>
            <person name="Wang Y."/>
            <person name="Lv Z."/>
            <person name="Lu X."/>
            <person name="Zhang F."/>
            <person name="Jiang W."/>
            <person name="Ma Y."/>
            <person name="Chen M."/>
            <person name="Hao X."/>
            <person name="Li L."/>
            <person name="Tang Y."/>
            <person name="Lv G."/>
            <person name="Zhou Y."/>
            <person name="Sun X."/>
            <person name="Brodelius P.E."/>
            <person name="Rose J.K.C."/>
            <person name="Tang K."/>
        </authorList>
    </citation>
    <scope>NUCLEOTIDE SEQUENCE [LARGE SCALE GENOMIC DNA]</scope>
    <source>
        <strain evidence="5">cv. Huhao1</strain>
        <tissue evidence="4">Leaf</tissue>
    </source>
</reference>
<keyword evidence="5" id="KW-1185">Reference proteome</keyword>
<gene>
    <name evidence="4" type="ORF">CTI12_AA034010</name>
</gene>
<keyword evidence="2" id="KW-0812">Transmembrane</keyword>
<dbReference type="STRING" id="35608.A0A2U1QG74"/>
<keyword evidence="2" id="KW-1133">Transmembrane helix</keyword>
<feature type="domain" description="DUF7642" evidence="3">
    <location>
        <begin position="78"/>
        <end position="173"/>
    </location>
</feature>
<evidence type="ECO:0000259" key="3">
    <source>
        <dbReference type="Pfam" id="PF24649"/>
    </source>
</evidence>
<evidence type="ECO:0000313" key="5">
    <source>
        <dbReference type="Proteomes" id="UP000245207"/>
    </source>
</evidence>
<organism evidence="4 5">
    <name type="scientific">Artemisia annua</name>
    <name type="common">Sweet wormwood</name>
    <dbReference type="NCBI Taxonomy" id="35608"/>
    <lineage>
        <taxon>Eukaryota</taxon>
        <taxon>Viridiplantae</taxon>
        <taxon>Streptophyta</taxon>
        <taxon>Embryophyta</taxon>
        <taxon>Tracheophyta</taxon>
        <taxon>Spermatophyta</taxon>
        <taxon>Magnoliopsida</taxon>
        <taxon>eudicotyledons</taxon>
        <taxon>Gunneridae</taxon>
        <taxon>Pentapetalae</taxon>
        <taxon>asterids</taxon>
        <taxon>campanulids</taxon>
        <taxon>Asterales</taxon>
        <taxon>Asteraceae</taxon>
        <taxon>Asteroideae</taxon>
        <taxon>Anthemideae</taxon>
        <taxon>Artemisiinae</taxon>
        <taxon>Artemisia</taxon>
    </lineage>
</organism>
<evidence type="ECO:0000256" key="2">
    <source>
        <dbReference type="SAM" id="Phobius"/>
    </source>
</evidence>
<dbReference type="AlphaFoldDB" id="A0A2U1QG74"/>
<dbReference type="OrthoDB" id="1930353at2759"/>
<dbReference type="InterPro" id="IPR056059">
    <property type="entry name" value="DUF7642"/>
</dbReference>
<dbReference type="Proteomes" id="UP000245207">
    <property type="component" value="Unassembled WGS sequence"/>
</dbReference>
<dbReference type="Pfam" id="PF24649">
    <property type="entry name" value="DUF7642"/>
    <property type="match status" value="1"/>
</dbReference>
<dbReference type="PANTHER" id="PTHR35410:SF1">
    <property type="entry name" value="EXPRESSED PROTEIN"/>
    <property type="match status" value="1"/>
</dbReference>
<evidence type="ECO:0000313" key="4">
    <source>
        <dbReference type="EMBL" id="PWA97004.1"/>
    </source>
</evidence>
<proteinExistence type="predicted"/>
<evidence type="ECO:0000256" key="1">
    <source>
        <dbReference type="SAM" id="MobiDB-lite"/>
    </source>
</evidence>
<comment type="caution">
    <text evidence="4">The sequence shown here is derived from an EMBL/GenBank/DDBJ whole genome shotgun (WGS) entry which is preliminary data.</text>
</comment>
<accession>A0A2U1QG74</accession>
<name>A0A2U1QG74_ARTAN</name>
<feature type="compositionally biased region" description="Polar residues" evidence="1">
    <location>
        <begin position="178"/>
        <end position="190"/>
    </location>
</feature>
<feature type="transmembrane region" description="Helical" evidence="2">
    <location>
        <begin position="47"/>
        <end position="70"/>
    </location>
</feature>
<protein>
    <recommendedName>
        <fullName evidence="3">DUF7642 domain-containing protein</fullName>
    </recommendedName>
</protein>